<dbReference type="Proteomes" id="UP000489600">
    <property type="component" value="Unassembled WGS sequence"/>
</dbReference>
<keyword evidence="3" id="KW-1185">Reference proteome</keyword>
<keyword evidence="1" id="KW-0472">Membrane</keyword>
<keyword evidence="1" id="KW-0812">Transmembrane</keyword>
<feature type="transmembrane region" description="Helical" evidence="1">
    <location>
        <begin position="27"/>
        <end position="46"/>
    </location>
</feature>
<comment type="caution">
    <text evidence="2">The sequence shown here is derived from an EMBL/GenBank/DDBJ whole genome shotgun (WGS) entry which is preliminary data.</text>
</comment>
<accession>A0A565BG99</accession>
<keyword evidence="1" id="KW-1133">Transmembrane helix</keyword>
<name>A0A565BG99_9BRAS</name>
<dbReference type="AlphaFoldDB" id="A0A565BG99"/>
<feature type="transmembrane region" description="Helical" evidence="1">
    <location>
        <begin position="84"/>
        <end position="110"/>
    </location>
</feature>
<evidence type="ECO:0000313" key="3">
    <source>
        <dbReference type="Proteomes" id="UP000489600"/>
    </source>
</evidence>
<dbReference type="EMBL" id="CABITT030000004">
    <property type="protein sequence ID" value="VVB00674.1"/>
    <property type="molecule type" value="Genomic_DNA"/>
</dbReference>
<dbReference type="OrthoDB" id="1026938at2759"/>
<reference evidence="2" key="1">
    <citation type="submission" date="2019-07" db="EMBL/GenBank/DDBJ databases">
        <authorList>
            <person name="Dittberner H."/>
        </authorList>
    </citation>
    <scope>NUCLEOTIDE SEQUENCE [LARGE SCALE GENOMIC DNA]</scope>
</reference>
<sequence length="131" mass="15050">MTNTNVAPTNPSLLRAWWMNKKLRFDVAMSSIIMILNIEAIFYMRTHNIPYGYDKQDAYVFGLISHISGWGVFLRLLYDISPQLALFVGLNFGLPCLLWLVAVMIVPCLWSGVQAVRGWWKFVNQPERVIG</sequence>
<protein>
    <submittedName>
        <fullName evidence="2">Uncharacterized protein</fullName>
    </submittedName>
</protein>
<evidence type="ECO:0000256" key="1">
    <source>
        <dbReference type="SAM" id="Phobius"/>
    </source>
</evidence>
<gene>
    <name evidence="2" type="ORF">ANE_LOCUS11118</name>
</gene>
<evidence type="ECO:0000313" key="2">
    <source>
        <dbReference type="EMBL" id="VVB00674.1"/>
    </source>
</evidence>
<proteinExistence type="predicted"/>
<organism evidence="2 3">
    <name type="scientific">Arabis nemorensis</name>
    <dbReference type="NCBI Taxonomy" id="586526"/>
    <lineage>
        <taxon>Eukaryota</taxon>
        <taxon>Viridiplantae</taxon>
        <taxon>Streptophyta</taxon>
        <taxon>Embryophyta</taxon>
        <taxon>Tracheophyta</taxon>
        <taxon>Spermatophyta</taxon>
        <taxon>Magnoliopsida</taxon>
        <taxon>eudicotyledons</taxon>
        <taxon>Gunneridae</taxon>
        <taxon>Pentapetalae</taxon>
        <taxon>rosids</taxon>
        <taxon>malvids</taxon>
        <taxon>Brassicales</taxon>
        <taxon>Brassicaceae</taxon>
        <taxon>Arabideae</taxon>
        <taxon>Arabis</taxon>
    </lineage>
</organism>
<feature type="transmembrane region" description="Helical" evidence="1">
    <location>
        <begin position="58"/>
        <end position="78"/>
    </location>
</feature>